<sequence>MSLVQRVTSIEGTDREPPQLESLFSNYGATSYGSITPEYTLRHQPSHQRSLRHVISYDAIPKPEEPSQATHPTGGVTAYKISTARRIAQVCFTVLACWLASGIVFGFAALKPVLIDQGVYRNLCTAEELEADVEVCYEQDLRLNLFFAIASTTCNVSALPVGTILDRYGPRVALVMGAISLIIGSLLMGLAFYVPEFDGYIVGNIFLALGGTFIFVPSFAIANAFPRFSGTIVATVTGAFDASAAVFLFYRLSYEATDGSFNPEKFFFGFLAVPVVILLAQFTLMNEDAYKTVPQLEAKLEKEQDATRDVHDSDDDVSDNEVRRLRNRRRVHRESKLQELDKLLGDAHERQERAHKEEDRLVHSGVWGVLHGRSATEQMLSPWFILITLLTVLQMLRMNFFIATIKSQYQAMLGSKALGRQVNAFFDVALPVGGVAATPFIGLVLDNLSTATMLAILVAMVTAVGVVGSLPFLWAGYCNVILFVLLRPLYYSAMSDYAAKVFGFATFGRVYGTIIALSGFVNLTQPLIDAMDHEVFNDNPIPVNAFLASLGFVFGTSLVVYVWRQGRKVARAQEAQMVEYERYRVIPEEDEISNLRI</sequence>
<reference evidence="1" key="1">
    <citation type="submission" date="2023-07" db="EMBL/GenBank/DDBJ databases">
        <title>Black Yeasts Isolated from many extreme environments.</title>
        <authorList>
            <person name="Coleine C."/>
            <person name="Stajich J.E."/>
            <person name="Selbmann L."/>
        </authorList>
    </citation>
    <scope>NUCLEOTIDE SEQUENCE</scope>
    <source>
        <strain evidence="1">CCFEE 5714</strain>
    </source>
</reference>
<gene>
    <name evidence="1" type="ORF">LTR37_007573</name>
</gene>
<dbReference type="EMBL" id="JAUTXU010000053">
    <property type="protein sequence ID" value="KAK3714838.1"/>
    <property type="molecule type" value="Genomic_DNA"/>
</dbReference>
<accession>A0ACC3ND50</accession>
<keyword evidence="2" id="KW-1185">Reference proteome</keyword>
<evidence type="ECO:0000313" key="1">
    <source>
        <dbReference type="EMBL" id="KAK3714838.1"/>
    </source>
</evidence>
<name>A0ACC3ND50_9PEZI</name>
<organism evidence="1 2">
    <name type="scientific">Vermiconidia calcicola</name>
    <dbReference type="NCBI Taxonomy" id="1690605"/>
    <lineage>
        <taxon>Eukaryota</taxon>
        <taxon>Fungi</taxon>
        <taxon>Dikarya</taxon>
        <taxon>Ascomycota</taxon>
        <taxon>Pezizomycotina</taxon>
        <taxon>Dothideomycetes</taxon>
        <taxon>Dothideomycetidae</taxon>
        <taxon>Mycosphaerellales</taxon>
        <taxon>Extremaceae</taxon>
        <taxon>Vermiconidia</taxon>
    </lineage>
</organism>
<evidence type="ECO:0000313" key="2">
    <source>
        <dbReference type="Proteomes" id="UP001281147"/>
    </source>
</evidence>
<comment type="caution">
    <text evidence="1">The sequence shown here is derived from an EMBL/GenBank/DDBJ whole genome shotgun (WGS) entry which is preliminary data.</text>
</comment>
<protein>
    <submittedName>
        <fullName evidence="1">Uncharacterized protein</fullName>
    </submittedName>
</protein>
<dbReference type="Proteomes" id="UP001281147">
    <property type="component" value="Unassembled WGS sequence"/>
</dbReference>
<proteinExistence type="predicted"/>